<evidence type="ECO:0000313" key="1">
    <source>
        <dbReference type="EMBL" id="MBE1604202.1"/>
    </source>
</evidence>
<gene>
    <name evidence="1" type="ORF">HEB94_001050</name>
</gene>
<sequence>MTLIRVAFLLVVVVLIGVQNRVGDEFTRVPVLADRDHTRVADDLAQRFQVIEWRRRVEVAEQDGMLAKPVGERMGVGRSGRADCSTPQCLGLWSTRTLTCGNPEATIAARPMQTGITMDRCRARGRGTEHRWLRRCDKPRKGYPPGLSVRVVREARPGISG</sequence>
<protein>
    <submittedName>
        <fullName evidence="1">Uncharacterized protein</fullName>
    </submittedName>
</protein>
<organism evidence="1 2">
    <name type="scientific">Actinopolymorpha pittospori</name>
    <dbReference type="NCBI Taxonomy" id="648752"/>
    <lineage>
        <taxon>Bacteria</taxon>
        <taxon>Bacillati</taxon>
        <taxon>Actinomycetota</taxon>
        <taxon>Actinomycetes</taxon>
        <taxon>Propionibacteriales</taxon>
        <taxon>Actinopolymorphaceae</taxon>
        <taxon>Actinopolymorpha</taxon>
    </lineage>
</organism>
<comment type="caution">
    <text evidence="1">The sequence shown here is derived from an EMBL/GenBank/DDBJ whole genome shotgun (WGS) entry which is preliminary data.</text>
</comment>
<keyword evidence="2" id="KW-1185">Reference proteome</keyword>
<proteinExistence type="predicted"/>
<name>A0A927R696_9ACTN</name>
<dbReference type="Proteomes" id="UP000638648">
    <property type="component" value="Unassembled WGS sequence"/>
</dbReference>
<reference evidence="1" key="1">
    <citation type="submission" date="2020-10" db="EMBL/GenBank/DDBJ databases">
        <title>Sequencing the genomes of 1000 actinobacteria strains.</title>
        <authorList>
            <person name="Klenk H.-P."/>
        </authorList>
    </citation>
    <scope>NUCLEOTIDE SEQUENCE</scope>
    <source>
        <strain evidence="1">DSM 45354</strain>
    </source>
</reference>
<dbReference type="EMBL" id="JADBEM010000001">
    <property type="protein sequence ID" value="MBE1604202.1"/>
    <property type="molecule type" value="Genomic_DNA"/>
</dbReference>
<dbReference type="AlphaFoldDB" id="A0A927R696"/>
<accession>A0A927R696</accession>
<evidence type="ECO:0000313" key="2">
    <source>
        <dbReference type="Proteomes" id="UP000638648"/>
    </source>
</evidence>